<dbReference type="Gene3D" id="2.40.70.10">
    <property type="entry name" value="Acid Proteases"/>
    <property type="match status" value="1"/>
</dbReference>
<organism evidence="2">
    <name type="scientific">Serpula lacrymans var. lacrymans (strain S7.3)</name>
    <name type="common">Dry rot fungus</name>
    <dbReference type="NCBI Taxonomy" id="936435"/>
    <lineage>
        <taxon>Eukaryota</taxon>
        <taxon>Fungi</taxon>
        <taxon>Dikarya</taxon>
        <taxon>Basidiomycota</taxon>
        <taxon>Agaricomycotina</taxon>
        <taxon>Agaricomycetes</taxon>
        <taxon>Agaricomycetidae</taxon>
        <taxon>Boletales</taxon>
        <taxon>Coniophorineae</taxon>
        <taxon>Serpulaceae</taxon>
        <taxon>Serpula</taxon>
    </lineage>
</organism>
<reference evidence="2" key="1">
    <citation type="journal article" date="2011" name="Science">
        <title>The plant cell wall-decomposing machinery underlies the functional diversity of forest fungi.</title>
        <authorList>
            <person name="Eastwood D.C."/>
            <person name="Floudas D."/>
            <person name="Binder M."/>
            <person name="Majcherczyk A."/>
            <person name="Schneider P."/>
            <person name="Aerts A."/>
            <person name="Asiegbu F.O."/>
            <person name="Baker S.E."/>
            <person name="Barry K."/>
            <person name="Bendiksby M."/>
            <person name="Blumentritt M."/>
            <person name="Coutinho P.M."/>
            <person name="Cullen D."/>
            <person name="de Vries R.P."/>
            <person name="Gathman A."/>
            <person name="Goodell B."/>
            <person name="Henrissat B."/>
            <person name="Ihrmark K."/>
            <person name="Kauserud H."/>
            <person name="Kohler A."/>
            <person name="LaButti K."/>
            <person name="Lapidus A."/>
            <person name="Lavin J.L."/>
            <person name="Lee Y.-H."/>
            <person name="Lindquist E."/>
            <person name="Lilly W."/>
            <person name="Lucas S."/>
            <person name="Morin E."/>
            <person name="Murat C."/>
            <person name="Oguiza J.A."/>
            <person name="Park J."/>
            <person name="Pisabarro A.G."/>
            <person name="Riley R."/>
            <person name="Rosling A."/>
            <person name="Salamov A."/>
            <person name="Schmidt O."/>
            <person name="Schmutz J."/>
            <person name="Skrede I."/>
            <person name="Stenlid J."/>
            <person name="Wiebenga A."/>
            <person name="Xie X."/>
            <person name="Kuees U."/>
            <person name="Hibbett D.S."/>
            <person name="Hoffmeister D."/>
            <person name="Hoegberg N."/>
            <person name="Martin F."/>
            <person name="Grigoriev I.V."/>
            <person name="Watkinson S.C."/>
        </authorList>
    </citation>
    <scope>NUCLEOTIDE SEQUENCE [LARGE SCALE GENOMIC DNA]</scope>
    <source>
        <strain evidence="2">strain S7.3</strain>
    </source>
</reference>
<evidence type="ECO:0000313" key="1">
    <source>
        <dbReference type="EMBL" id="EGN99488.1"/>
    </source>
</evidence>
<accession>F8PXG2</accession>
<dbReference type="OMA" id="INDHQTH"/>
<dbReference type="Pfam" id="PF08284">
    <property type="entry name" value="RVP_2"/>
    <property type="match status" value="1"/>
</dbReference>
<dbReference type="SUPFAM" id="SSF50630">
    <property type="entry name" value="Acid proteases"/>
    <property type="match status" value="1"/>
</dbReference>
<protein>
    <recommendedName>
        <fullName evidence="3">Peptidase A2 domain-containing protein</fullName>
    </recommendedName>
</protein>
<dbReference type="Proteomes" id="UP000008063">
    <property type="component" value="Unassembled WGS sequence"/>
</dbReference>
<evidence type="ECO:0000313" key="2">
    <source>
        <dbReference type="Proteomes" id="UP000008063"/>
    </source>
</evidence>
<dbReference type="HOGENOM" id="CLU_126343_0_0_1"/>
<dbReference type="CDD" id="cd00303">
    <property type="entry name" value="retropepsin_like"/>
    <property type="match status" value="1"/>
</dbReference>
<name>F8PXG2_SERL3</name>
<dbReference type="InParanoid" id="F8PXG2"/>
<evidence type="ECO:0008006" key="3">
    <source>
        <dbReference type="Google" id="ProtNLM"/>
    </source>
</evidence>
<dbReference type="AlphaFoldDB" id="F8PXG2"/>
<feature type="non-terminal residue" evidence="1">
    <location>
        <position position="192"/>
    </location>
</feature>
<sequence>KYAKPHSAEWLARRIKDQKEDRAKALVRNWASPQCYPHITMDTINLLKQHDEDYIVEQLNVIKDFASLPPSHQRKLSLQCQLSTINDHQTHVIPVLIDSGCTDSIIDEAFVRQHNISTKPLLTRVIVSNADGTKNCTGPLTEYVTLHLTVAGRTELMDFLVTGQRETRILLGHNWLRCTNPNINWQTNTITY</sequence>
<dbReference type="STRING" id="936435.F8PXG2"/>
<dbReference type="InterPro" id="IPR021109">
    <property type="entry name" value="Peptidase_aspartic_dom_sf"/>
</dbReference>
<dbReference type="EMBL" id="GL945480">
    <property type="protein sequence ID" value="EGN99488.1"/>
    <property type="molecule type" value="Genomic_DNA"/>
</dbReference>
<proteinExistence type="predicted"/>
<feature type="non-terminal residue" evidence="1">
    <location>
        <position position="1"/>
    </location>
</feature>
<gene>
    <name evidence="1" type="ORF">SERLA73DRAFT_36070</name>
</gene>
<keyword evidence="2" id="KW-1185">Reference proteome</keyword>